<keyword evidence="2" id="KW-0812">Transmembrane</keyword>
<dbReference type="Proteomes" id="UP000242287">
    <property type="component" value="Unassembled WGS sequence"/>
</dbReference>
<dbReference type="OrthoDB" id="2953893at2759"/>
<feature type="domain" description="DUF6534" evidence="3">
    <location>
        <begin position="157"/>
        <end position="242"/>
    </location>
</feature>
<evidence type="ECO:0000313" key="4">
    <source>
        <dbReference type="EMBL" id="PFH45393.1"/>
    </source>
</evidence>
<evidence type="ECO:0000259" key="3">
    <source>
        <dbReference type="Pfam" id="PF20152"/>
    </source>
</evidence>
<dbReference type="Pfam" id="PF20152">
    <property type="entry name" value="DUF6534"/>
    <property type="match status" value="1"/>
</dbReference>
<dbReference type="PANTHER" id="PTHR40465:SF1">
    <property type="entry name" value="DUF6534 DOMAIN-CONTAINING PROTEIN"/>
    <property type="match status" value="1"/>
</dbReference>
<accession>A0A2A9NCQ4</accession>
<keyword evidence="2" id="KW-0472">Membrane</keyword>
<dbReference type="AlphaFoldDB" id="A0A2A9NCQ4"/>
<dbReference type="PANTHER" id="PTHR40465">
    <property type="entry name" value="CHROMOSOME 1, WHOLE GENOME SHOTGUN SEQUENCE"/>
    <property type="match status" value="1"/>
</dbReference>
<feature type="transmembrane region" description="Helical" evidence="2">
    <location>
        <begin position="192"/>
        <end position="215"/>
    </location>
</feature>
<protein>
    <recommendedName>
        <fullName evidence="3">DUF6534 domain-containing protein</fullName>
    </recommendedName>
</protein>
<feature type="transmembrane region" description="Helical" evidence="2">
    <location>
        <begin position="142"/>
        <end position="172"/>
    </location>
</feature>
<evidence type="ECO:0000256" key="1">
    <source>
        <dbReference type="SAM" id="MobiDB-lite"/>
    </source>
</evidence>
<feature type="transmembrane region" description="Helical" evidence="2">
    <location>
        <begin position="99"/>
        <end position="122"/>
    </location>
</feature>
<reference evidence="4 5" key="1">
    <citation type="submission" date="2014-02" db="EMBL/GenBank/DDBJ databases">
        <title>Transposable element dynamics among asymbiotic and ectomycorrhizal Amanita fungi.</title>
        <authorList>
            <consortium name="DOE Joint Genome Institute"/>
            <person name="Hess J."/>
            <person name="Skrede I."/>
            <person name="Wolfe B."/>
            <person name="LaButti K."/>
            <person name="Ohm R.A."/>
            <person name="Grigoriev I.V."/>
            <person name="Pringle A."/>
        </authorList>
    </citation>
    <scope>NUCLEOTIDE SEQUENCE [LARGE SCALE GENOMIC DNA]</scope>
    <source>
        <strain evidence="4 5">SKay4041</strain>
    </source>
</reference>
<dbReference type="InterPro" id="IPR045339">
    <property type="entry name" value="DUF6534"/>
</dbReference>
<feature type="transmembrane region" description="Helical" evidence="2">
    <location>
        <begin position="61"/>
        <end position="87"/>
    </location>
</feature>
<name>A0A2A9NCQ4_9AGAR</name>
<organism evidence="4 5">
    <name type="scientific">Amanita thiersii Skay4041</name>
    <dbReference type="NCBI Taxonomy" id="703135"/>
    <lineage>
        <taxon>Eukaryota</taxon>
        <taxon>Fungi</taxon>
        <taxon>Dikarya</taxon>
        <taxon>Basidiomycota</taxon>
        <taxon>Agaricomycotina</taxon>
        <taxon>Agaricomycetes</taxon>
        <taxon>Agaricomycetidae</taxon>
        <taxon>Agaricales</taxon>
        <taxon>Pluteineae</taxon>
        <taxon>Amanitaceae</taxon>
        <taxon>Amanita</taxon>
    </lineage>
</organism>
<proteinExistence type="predicted"/>
<sequence length="333" mass="35497">MVSLQSKFVRPYPQRRRQKERDRVWNKVTVYTIYGLESIHTICLAYELIVVVGLNKPAVPILGGVFITGLLGPLILGLVGLISQCLYAHRILVITQSRITPIIICLLAVSQFIGALIFAISLTTTGSSLSFVFGVESSSSGVVLVLITSGFIWLISSAVCDILIAVVMVYSLSRRKLLSKEIQTHVTRLIRLVLETGSLTAFINIALVVFLVTPMSAGPGAAPTIALSKIYANSVMVLLNNRLSIVGGRNASTSATEEESGISISGNQPIFRHADSEWSVASGALSSRTYGDDPLVASPSSTIGAGKSILASRHSPEPKSPSTSFAIKSVPEG</sequence>
<dbReference type="EMBL" id="KZ302404">
    <property type="protein sequence ID" value="PFH45393.1"/>
    <property type="molecule type" value="Genomic_DNA"/>
</dbReference>
<gene>
    <name evidence="4" type="ORF">AMATHDRAFT_71735</name>
</gene>
<keyword evidence="5" id="KW-1185">Reference proteome</keyword>
<evidence type="ECO:0000256" key="2">
    <source>
        <dbReference type="SAM" id="Phobius"/>
    </source>
</evidence>
<evidence type="ECO:0000313" key="5">
    <source>
        <dbReference type="Proteomes" id="UP000242287"/>
    </source>
</evidence>
<feature type="region of interest" description="Disordered" evidence="1">
    <location>
        <begin position="307"/>
        <end position="333"/>
    </location>
</feature>
<keyword evidence="2" id="KW-1133">Transmembrane helix</keyword>
<feature type="transmembrane region" description="Helical" evidence="2">
    <location>
        <begin position="24"/>
        <end position="49"/>
    </location>
</feature>